<sequence>MGWGAIKTLSIIQPAESKGGGFNAARTLACRKPKSVWLKARMRSSQVRQALLDVNDTKQRRRNVNLILPPFRSLLTDE</sequence>
<keyword evidence="2" id="KW-1185">Reference proteome</keyword>
<evidence type="ECO:0000313" key="1">
    <source>
        <dbReference type="EMBL" id="GIX79686.1"/>
    </source>
</evidence>
<protein>
    <submittedName>
        <fullName evidence="1">Uncharacterized protein</fullName>
    </submittedName>
</protein>
<reference evidence="1 2" key="1">
    <citation type="submission" date="2021-06" db="EMBL/GenBank/DDBJ databases">
        <title>Caerostris extrusa draft genome.</title>
        <authorList>
            <person name="Kono N."/>
            <person name="Arakawa K."/>
        </authorList>
    </citation>
    <scope>NUCLEOTIDE SEQUENCE [LARGE SCALE GENOMIC DNA]</scope>
</reference>
<evidence type="ECO:0000313" key="2">
    <source>
        <dbReference type="Proteomes" id="UP001054945"/>
    </source>
</evidence>
<organism evidence="1 2">
    <name type="scientific">Caerostris extrusa</name>
    <name type="common">Bark spider</name>
    <name type="synonym">Caerostris bankana</name>
    <dbReference type="NCBI Taxonomy" id="172846"/>
    <lineage>
        <taxon>Eukaryota</taxon>
        <taxon>Metazoa</taxon>
        <taxon>Ecdysozoa</taxon>
        <taxon>Arthropoda</taxon>
        <taxon>Chelicerata</taxon>
        <taxon>Arachnida</taxon>
        <taxon>Araneae</taxon>
        <taxon>Araneomorphae</taxon>
        <taxon>Entelegynae</taxon>
        <taxon>Araneoidea</taxon>
        <taxon>Araneidae</taxon>
        <taxon>Caerostris</taxon>
    </lineage>
</organism>
<name>A0AAV4N6Q7_CAEEX</name>
<dbReference type="AlphaFoldDB" id="A0AAV4N6Q7"/>
<accession>A0AAV4N6Q7</accession>
<dbReference type="EMBL" id="BPLR01020522">
    <property type="protein sequence ID" value="GIX79686.1"/>
    <property type="molecule type" value="Genomic_DNA"/>
</dbReference>
<dbReference type="Proteomes" id="UP001054945">
    <property type="component" value="Unassembled WGS sequence"/>
</dbReference>
<proteinExistence type="predicted"/>
<comment type="caution">
    <text evidence="1">The sequence shown here is derived from an EMBL/GenBank/DDBJ whole genome shotgun (WGS) entry which is preliminary data.</text>
</comment>
<gene>
    <name evidence="1" type="ORF">CEXT_715781</name>
</gene>